<dbReference type="EMBL" id="FRAW01000028">
    <property type="protein sequence ID" value="SHL00443.1"/>
    <property type="molecule type" value="Genomic_DNA"/>
</dbReference>
<evidence type="ECO:0000256" key="3">
    <source>
        <dbReference type="ARBA" id="ARBA00022884"/>
    </source>
</evidence>
<comment type="subunit">
    <text evidence="8">Part of the 30S ribosomal subunit. Forms a tight complex with proteins S10 and S14.</text>
</comment>
<evidence type="ECO:0000313" key="11">
    <source>
        <dbReference type="EMBL" id="SHL00443.1"/>
    </source>
</evidence>
<dbReference type="SUPFAM" id="SSF54814">
    <property type="entry name" value="Prokaryotic type KH domain (KH-domain type II)"/>
    <property type="match status" value="1"/>
</dbReference>
<sequence length="221" mass="25150">MGQKTHPYGLRLGVINDWQSKWYAKDDKFADFLYEDIVLRRYLMKRFEHASLAKVGIERTVKKVNVNLFTARPGVVIGKKGEELDRLKSELQYLTGKEIYISVHEIKRPEADAKLVAENIARQLEKRVSFRRAMKRAMQSAMRMGIEGIKIQCGGRLGGAEIARVEKYAEGRVPLHTLRADIDYATATAKTVYGSVGVKVWIMHGEKIGKDVLSSEPKREK</sequence>
<reference evidence="12" key="1">
    <citation type="submission" date="2016-11" db="EMBL/GenBank/DDBJ databases">
        <authorList>
            <person name="Varghese N."/>
            <person name="Submissions S."/>
        </authorList>
    </citation>
    <scope>NUCLEOTIDE SEQUENCE [LARGE SCALE GENOMIC DNA]</scope>
    <source>
        <strain evidence="12">UWOS</strain>
    </source>
</reference>
<dbReference type="PROSITE" id="PS00548">
    <property type="entry name" value="RIBOSOMAL_S3"/>
    <property type="match status" value="1"/>
</dbReference>
<dbReference type="SMART" id="SM00322">
    <property type="entry name" value="KH"/>
    <property type="match status" value="1"/>
</dbReference>
<dbReference type="Proteomes" id="UP000184275">
    <property type="component" value="Unassembled WGS sequence"/>
</dbReference>
<keyword evidence="3 8" id="KW-0694">RNA-binding</keyword>
<keyword evidence="12" id="KW-1185">Reference proteome</keyword>
<dbReference type="NCBIfam" id="TIGR01009">
    <property type="entry name" value="rpsC_bact"/>
    <property type="match status" value="1"/>
</dbReference>
<evidence type="ECO:0000256" key="4">
    <source>
        <dbReference type="ARBA" id="ARBA00022980"/>
    </source>
</evidence>
<keyword evidence="2 8" id="KW-0699">rRNA-binding</keyword>
<dbReference type="GO" id="GO:0003735">
    <property type="term" value="F:structural constituent of ribosome"/>
    <property type="evidence" value="ECO:0007669"/>
    <property type="project" value="InterPro"/>
</dbReference>
<evidence type="ECO:0000259" key="10">
    <source>
        <dbReference type="PROSITE" id="PS50823"/>
    </source>
</evidence>
<dbReference type="InterPro" id="IPR015946">
    <property type="entry name" value="KH_dom-like_a/b"/>
</dbReference>
<dbReference type="Gene3D" id="3.30.1140.32">
    <property type="entry name" value="Ribosomal protein S3, C-terminal domain"/>
    <property type="match status" value="1"/>
</dbReference>
<dbReference type="PROSITE" id="PS50823">
    <property type="entry name" value="KH_TYPE_2"/>
    <property type="match status" value="1"/>
</dbReference>
<dbReference type="HAMAP" id="MF_01309_B">
    <property type="entry name" value="Ribosomal_uS3_B"/>
    <property type="match status" value="1"/>
</dbReference>
<dbReference type="InterPro" id="IPR057258">
    <property type="entry name" value="Ribosomal_uS3"/>
</dbReference>
<dbReference type="GO" id="GO:0022627">
    <property type="term" value="C:cytosolic small ribosomal subunit"/>
    <property type="evidence" value="ECO:0007669"/>
    <property type="project" value="TreeGrafter"/>
</dbReference>
<organism evidence="11 12">
    <name type="scientific">Fibrobacter intestinalis</name>
    <dbReference type="NCBI Taxonomy" id="28122"/>
    <lineage>
        <taxon>Bacteria</taxon>
        <taxon>Pseudomonadati</taxon>
        <taxon>Fibrobacterota</taxon>
        <taxon>Fibrobacteria</taxon>
        <taxon>Fibrobacterales</taxon>
        <taxon>Fibrobacteraceae</taxon>
        <taxon>Fibrobacter</taxon>
    </lineage>
</organism>
<evidence type="ECO:0000256" key="2">
    <source>
        <dbReference type="ARBA" id="ARBA00022730"/>
    </source>
</evidence>
<comment type="function">
    <text evidence="6 8">Binds the lower part of the 30S subunit head. Binds mRNA in the 70S ribosome, positioning it for translation.</text>
</comment>
<evidence type="ECO:0000256" key="7">
    <source>
        <dbReference type="ARBA" id="ARBA00035257"/>
    </source>
</evidence>
<evidence type="ECO:0000256" key="8">
    <source>
        <dbReference type="HAMAP-Rule" id="MF_01309"/>
    </source>
</evidence>
<dbReference type="FunFam" id="3.30.300.20:FF:000001">
    <property type="entry name" value="30S ribosomal protein S3"/>
    <property type="match status" value="1"/>
</dbReference>
<name>A0A1M6X3C2_9BACT</name>
<dbReference type="AlphaFoldDB" id="A0A1M6X3C2"/>
<evidence type="ECO:0000313" key="12">
    <source>
        <dbReference type="Proteomes" id="UP000184275"/>
    </source>
</evidence>
<dbReference type="InterPro" id="IPR001351">
    <property type="entry name" value="Ribosomal_uS3_C"/>
</dbReference>
<evidence type="ECO:0000256" key="5">
    <source>
        <dbReference type="ARBA" id="ARBA00023274"/>
    </source>
</evidence>
<evidence type="ECO:0000256" key="9">
    <source>
        <dbReference type="RuleBase" id="RU003624"/>
    </source>
</evidence>
<accession>A0A1M6X3C2</accession>
<evidence type="ECO:0000256" key="6">
    <source>
        <dbReference type="ARBA" id="ARBA00024998"/>
    </source>
</evidence>
<dbReference type="Pfam" id="PF00189">
    <property type="entry name" value="Ribosomal_S3_C"/>
    <property type="match status" value="1"/>
</dbReference>
<protein>
    <recommendedName>
        <fullName evidence="7 8">Small ribosomal subunit protein uS3</fullName>
    </recommendedName>
</protein>
<dbReference type="FunFam" id="3.30.1140.32:FF:000002">
    <property type="entry name" value="30S ribosomal protein S3"/>
    <property type="match status" value="1"/>
</dbReference>
<dbReference type="PANTHER" id="PTHR11760">
    <property type="entry name" value="30S/40S RIBOSOMAL PROTEIN S3"/>
    <property type="match status" value="1"/>
</dbReference>
<keyword evidence="5 8" id="KW-0687">Ribonucleoprotein</keyword>
<dbReference type="InterPro" id="IPR009019">
    <property type="entry name" value="KH_sf_prok-type"/>
</dbReference>
<dbReference type="Gene3D" id="3.30.300.20">
    <property type="match status" value="1"/>
</dbReference>
<gene>
    <name evidence="8" type="primary">rpsC</name>
    <name evidence="11" type="ORF">SAMN05720469_12847</name>
</gene>
<dbReference type="PANTHER" id="PTHR11760:SF19">
    <property type="entry name" value="SMALL RIBOSOMAL SUBUNIT PROTEIN US3C"/>
    <property type="match status" value="1"/>
</dbReference>
<dbReference type="CDD" id="cd02412">
    <property type="entry name" value="KH-II_30S_S3"/>
    <property type="match status" value="1"/>
</dbReference>
<dbReference type="InterPro" id="IPR005704">
    <property type="entry name" value="Ribosomal_uS3_bac-typ"/>
</dbReference>
<dbReference type="InterPro" id="IPR004087">
    <property type="entry name" value="KH_dom"/>
</dbReference>
<keyword evidence="4 8" id="KW-0689">Ribosomal protein</keyword>
<dbReference type="RefSeq" id="WP_073305511.1">
    <property type="nucleotide sequence ID" value="NZ_FRAW01000028.1"/>
</dbReference>
<dbReference type="GO" id="GO:0003729">
    <property type="term" value="F:mRNA binding"/>
    <property type="evidence" value="ECO:0007669"/>
    <property type="project" value="UniProtKB-UniRule"/>
</dbReference>
<dbReference type="InterPro" id="IPR036419">
    <property type="entry name" value="Ribosomal_S3_C_sf"/>
</dbReference>
<dbReference type="SUPFAM" id="SSF54821">
    <property type="entry name" value="Ribosomal protein S3 C-terminal domain"/>
    <property type="match status" value="1"/>
</dbReference>
<feature type="domain" description="KH type-2" evidence="10">
    <location>
        <begin position="39"/>
        <end position="107"/>
    </location>
</feature>
<dbReference type="Pfam" id="PF07650">
    <property type="entry name" value="KH_2"/>
    <property type="match status" value="1"/>
</dbReference>
<evidence type="ECO:0000256" key="1">
    <source>
        <dbReference type="ARBA" id="ARBA00010761"/>
    </source>
</evidence>
<proteinExistence type="inferred from homology"/>
<dbReference type="InterPro" id="IPR004044">
    <property type="entry name" value="KH_dom_type_2"/>
</dbReference>
<dbReference type="GO" id="GO:0006412">
    <property type="term" value="P:translation"/>
    <property type="evidence" value="ECO:0007669"/>
    <property type="project" value="UniProtKB-UniRule"/>
</dbReference>
<comment type="similarity">
    <text evidence="1 8 9">Belongs to the universal ribosomal protein uS3 family.</text>
</comment>
<dbReference type="InterPro" id="IPR018280">
    <property type="entry name" value="Ribosomal_uS3_CS"/>
</dbReference>
<dbReference type="GO" id="GO:0019843">
    <property type="term" value="F:rRNA binding"/>
    <property type="evidence" value="ECO:0007669"/>
    <property type="project" value="UniProtKB-UniRule"/>
</dbReference>